<dbReference type="AlphaFoldDB" id="A0A8R1XWR4"/>
<accession>A0A8R1XWR4</accession>
<dbReference type="Proteomes" id="UP000024404">
    <property type="component" value="Unassembled WGS sequence"/>
</dbReference>
<reference evidence="2" key="1">
    <citation type="submission" date="2013-10" db="EMBL/GenBank/DDBJ databases">
        <title>Genome sequencing of Onchocerca volvulus.</title>
        <authorList>
            <person name="Cotton J."/>
            <person name="Tsai J."/>
            <person name="Stanley E."/>
            <person name="Tracey A."/>
            <person name="Holroyd N."/>
            <person name="Lustigman S."/>
            <person name="Berriman M."/>
        </authorList>
    </citation>
    <scope>NUCLEOTIDE SEQUENCE</scope>
</reference>
<sequence length="83" mass="9551">MENQKVNKNPPSFLSFAEYQSSVVSNRRAITIKNAQLIYAEFDLMILALFDSNIVRHKLFLTWVAALYNIHLESGSLLSLYDK</sequence>
<dbReference type="EnsemblMetazoa" id="OVOC5240.1">
    <property type="protein sequence ID" value="OVOC5240.1"/>
    <property type="gene ID" value="WBGene00242049"/>
</dbReference>
<dbReference type="EMBL" id="CMVM020000150">
    <property type="status" value="NOT_ANNOTATED_CDS"/>
    <property type="molecule type" value="Genomic_DNA"/>
</dbReference>
<protein>
    <submittedName>
        <fullName evidence="1">Uncharacterized protein</fullName>
    </submittedName>
</protein>
<evidence type="ECO:0000313" key="1">
    <source>
        <dbReference type="EnsemblMetazoa" id="OVOC5240.1"/>
    </source>
</evidence>
<name>A0A8R1XWR4_ONCVO</name>
<organism evidence="1 2">
    <name type="scientific">Onchocerca volvulus</name>
    <dbReference type="NCBI Taxonomy" id="6282"/>
    <lineage>
        <taxon>Eukaryota</taxon>
        <taxon>Metazoa</taxon>
        <taxon>Ecdysozoa</taxon>
        <taxon>Nematoda</taxon>
        <taxon>Chromadorea</taxon>
        <taxon>Rhabditida</taxon>
        <taxon>Spirurina</taxon>
        <taxon>Spiruromorpha</taxon>
        <taxon>Filarioidea</taxon>
        <taxon>Onchocercidae</taxon>
        <taxon>Onchocerca</taxon>
    </lineage>
</organism>
<keyword evidence="2" id="KW-1185">Reference proteome</keyword>
<reference evidence="1" key="2">
    <citation type="submission" date="2022-06" db="UniProtKB">
        <authorList>
            <consortium name="EnsemblMetazoa"/>
        </authorList>
    </citation>
    <scope>IDENTIFICATION</scope>
</reference>
<evidence type="ECO:0000313" key="2">
    <source>
        <dbReference type="Proteomes" id="UP000024404"/>
    </source>
</evidence>
<proteinExistence type="predicted"/>